<dbReference type="InterPro" id="IPR048354">
    <property type="entry name" value="TOD1_MUCI70_glycTrfase_dom"/>
</dbReference>
<feature type="compositionally biased region" description="Acidic residues" evidence="1">
    <location>
        <begin position="129"/>
        <end position="155"/>
    </location>
</feature>
<feature type="compositionally biased region" description="Basic and acidic residues" evidence="1">
    <location>
        <begin position="194"/>
        <end position="204"/>
    </location>
</feature>
<evidence type="ECO:0000259" key="3">
    <source>
        <dbReference type="Pfam" id="PF04765"/>
    </source>
</evidence>
<feature type="compositionally biased region" description="Basic and acidic residues" evidence="1">
    <location>
        <begin position="13"/>
        <end position="24"/>
    </location>
</feature>
<evidence type="ECO:0000313" key="4">
    <source>
        <dbReference type="Proteomes" id="UP000515123"/>
    </source>
</evidence>
<dbReference type="Proteomes" id="UP000515123">
    <property type="component" value="Linkage group 21"/>
</dbReference>
<keyword evidence="2" id="KW-0812">Transmembrane</keyword>
<protein>
    <submittedName>
        <fullName evidence="5">Uncharacterized protein LOC109726548</fullName>
    </submittedName>
</protein>
<feature type="region of interest" description="Disordered" evidence="1">
    <location>
        <begin position="102"/>
        <end position="224"/>
    </location>
</feature>
<evidence type="ECO:0000256" key="2">
    <source>
        <dbReference type="SAM" id="Phobius"/>
    </source>
</evidence>
<organism evidence="4 5">
    <name type="scientific">Ananas comosus</name>
    <name type="common">Pineapple</name>
    <name type="synonym">Ananas ananas</name>
    <dbReference type="NCBI Taxonomy" id="4615"/>
    <lineage>
        <taxon>Eukaryota</taxon>
        <taxon>Viridiplantae</taxon>
        <taxon>Streptophyta</taxon>
        <taxon>Embryophyta</taxon>
        <taxon>Tracheophyta</taxon>
        <taxon>Spermatophyta</taxon>
        <taxon>Magnoliopsida</taxon>
        <taxon>Liliopsida</taxon>
        <taxon>Poales</taxon>
        <taxon>Bromeliaceae</taxon>
        <taxon>Bromelioideae</taxon>
        <taxon>Ananas</taxon>
    </lineage>
</organism>
<evidence type="ECO:0000256" key="1">
    <source>
        <dbReference type="SAM" id="MobiDB-lite"/>
    </source>
</evidence>
<dbReference type="PANTHER" id="PTHR12956">
    <property type="entry name" value="ALKALINE CERAMIDASE-RELATED"/>
    <property type="match status" value="1"/>
</dbReference>
<feature type="transmembrane region" description="Helical" evidence="2">
    <location>
        <begin position="52"/>
        <end position="70"/>
    </location>
</feature>
<feature type="compositionally biased region" description="Basic residues" evidence="1">
    <location>
        <begin position="206"/>
        <end position="223"/>
    </location>
</feature>
<sequence>MSLYRQSGGGDRSASRSHTDHHPPIEGQVHHRPPRLRRAGKPHHRLRRPPPATLFVVALTLVALLAFLGCRRLFRHNEKGLGEEDDGGRREMGLVMTLGQNVGKDQIGDNGDSAQGISGNVEGLSNGAEEMDPDDEYDDDVDDDGDDDVADDDDGGVGVDHDDGDDVDKVGEDAFVSALERDSANGEEGGTQKNGDRTSGDNVKRSGSRRKSRSKRKPKRHKFSGSTCEMKFLQSTAQLVEPSVDKKFARFSLQYTDVENQPIGSKDWEPRFAGHQSLQEREKSYHAGDQKINCGFIEGTGFDLSKEDREYMSKCHVVVSSCIFGNSDHLRPPTGKKITQLSKKNVCFAMFLDESTLQTLLSEGLKMDGSGFVGLWKIIVVKNLPYDDMRRVGKIPKFLPHQLFPSSRYSIWLDSKLRLDADPYLIIEYLLWRKNAEYAISNHYSRHSVEEEVQQNKRLNKFNHTIIDQQYNFYRSDGLNKFNSSNPDKLLPSYVPEGSFIVREHTPMSNLFSCLWFNEVDRFTPRDQLSFAYTYLKLRRMNPRKPFRLNMFKDCERRAITKLFHHRAVEPRGNSTNSTKIY</sequence>
<dbReference type="PANTHER" id="PTHR12956:SF24">
    <property type="entry name" value="TRANSMEMBRANE PROTEIN (DUF616)"/>
    <property type="match status" value="1"/>
</dbReference>
<keyword evidence="4" id="KW-1185">Reference proteome</keyword>
<keyword evidence="2" id="KW-1133">Transmembrane helix</keyword>
<feature type="region of interest" description="Disordered" evidence="1">
    <location>
        <begin position="1"/>
        <end position="48"/>
    </location>
</feature>
<dbReference type="InterPro" id="IPR006852">
    <property type="entry name" value="TOD1_MUCI70"/>
</dbReference>
<feature type="compositionally biased region" description="Basic residues" evidence="1">
    <location>
        <begin position="30"/>
        <end position="48"/>
    </location>
</feature>
<proteinExistence type="predicted"/>
<evidence type="ECO:0000313" key="5">
    <source>
        <dbReference type="RefSeq" id="XP_020111778.1"/>
    </source>
</evidence>
<dbReference type="AlphaFoldDB" id="A0A6P5H1J8"/>
<reference evidence="5" key="2">
    <citation type="submission" date="2025-08" db="UniProtKB">
        <authorList>
            <consortium name="RefSeq"/>
        </authorList>
    </citation>
    <scope>IDENTIFICATION</scope>
    <source>
        <tissue evidence="5">Leaf</tissue>
    </source>
</reference>
<accession>A0A6P5H1J8</accession>
<feature type="domain" description="TOD1/MUCI70 glycosyltransferase-like" evidence="3">
    <location>
        <begin position="253"/>
        <end position="566"/>
    </location>
</feature>
<dbReference type="GeneID" id="109726548"/>
<name>A0A6P5H1J8_ANACO</name>
<dbReference type="Pfam" id="PF04765">
    <property type="entry name" value="TOD1_MUCI70"/>
    <property type="match status" value="1"/>
</dbReference>
<dbReference type="OrthoDB" id="1905162at2759"/>
<gene>
    <name evidence="5" type="primary">LOC109726548</name>
</gene>
<dbReference type="RefSeq" id="XP_020111778.1">
    <property type="nucleotide sequence ID" value="XM_020256189.1"/>
</dbReference>
<keyword evidence="2" id="KW-0472">Membrane</keyword>
<reference evidence="4" key="1">
    <citation type="journal article" date="2015" name="Nat. Genet.">
        <title>The pineapple genome and the evolution of CAM photosynthesis.</title>
        <authorList>
            <person name="Ming R."/>
            <person name="VanBuren R."/>
            <person name="Wai C.M."/>
            <person name="Tang H."/>
            <person name="Schatz M.C."/>
            <person name="Bowers J.E."/>
            <person name="Lyons E."/>
            <person name="Wang M.L."/>
            <person name="Chen J."/>
            <person name="Biggers E."/>
            <person name="Zhang J."/>
            <person name="Huang L."/>
            <person name="Zhang L."/>
            <person name="Miao W."/>
            <person name="Zhang J."/>
            <person name="Ye Z."/>
            <person name="Miao C."/>
            <person name="Lin Z."/>
            <person name="Wang H."/>
            <person name="Zhou H."/>
            <person name="Yim W.C."/>
            <person name="Priest H.D."/>
            <person name="Zheng C."/>
            <person name="Woodhouse M."/>
            <person name="Edger P.P."/>
            <person name="Guyot R."/>
            <person name="Guo H.B."/>
            <person name="Guo H."/>
            <person name="Zheng G."/>
            <person name="Singh R."/>
            <person name="Sharma A."/>
            <person name="Min X."/>
            <person name="Zheng Y."/>
            <person name="Lee H."/>
            <person name="Gurtowski J."/>
            <person name="Sedlazeck F.J."/>
            <person name="Harkess A."/>
            <person name="McKain M.R."/>
            <person name="Liao Z."/>
            <person name="Fang J."/>
            <person name="Liu J."/>
            <person name="Zhang X."/>
            <person name="Zhang Q."/>
            <person name="Hu W."/>
            <person name="Qin Y."/>
            <person name="Wang K."/>
            <person name="Chen L.Y."/>
            <person name="Shirley N."/>
            <person name="Lin Y.R."/>
            <person name="Liu L.Y."/>
            <person name="Hernandez A.G."/>
            <person name="Wright C.L."/>
            <person name="Bulone V."/>
            <person name="Tuskan G.A."/>
            <person name="Heath K."/>
            <person name="Zee F."/>
            <person name="Moore P.H."/>
            <person name="Sunkar R."/>
            <person name="Leebens-Mack J.H."/>
            <person name="Mockler T."/>
            <person name="Bennetzen J.L."/>
            <person name="Freeling M."/>
            <person name="Sankoff D."/>
            <person name="Paterson A.H."/>
            <person name="Zhu X."/>
            <person name="Yang X."/>
            <person name="Smith J.A."/>
            <person name="Cushman J.C."/>
            <person name="Paull R.E."/>
            <person name="Yu Q."/>
        </authorList>
    </citation>
    <scope>NUCLEOTIDE SEQUENCE [LARGE SCALE GENOMIC DNA]</scope>
    <source>
        <strain evidence="4">cv. F153</strain>
    </source>
</reference>